<dbReference type="AlphaFoldDB" id="A0A9D4S6B5"/>
<organism evidence="1 2">
    <name type="scientific">Dreissena polymorpha</name>
    <name type="common">Zebra mussel</name>
    <name type="synonym">Mytilus polymorpha</name>
    <dbReference type="NCBI Taxonomy" id="45954"/>
    <lineage>
        <taxon>Eukaryota</taxon>
        <taxon>Metazoa</taxon>
        <taxon>Spiralia</taxon>
        <taxon>Lophotrochozoa</taxon>
        <taxon>Mollusca</taxon>
        <taxon>Bivalvia</taxon>
        <taxon>Autobranchia</taxon>
        <taxon>Heteroconchia</taxon>
        <taxon>Euheterodonta</taxon>
        <taxon>Imparidentia</taxon>
        <taxon>Neoheterodontei</taxon>
        <taxon>Myida</taxon>
        <taxon>Dreissenoidea</taxon>
        <taxon>Dreissenidae</taxon>
        <taxon>Dreissena</taxon>
    </lineage>
</organism>
<evidence type="ECO:0000313" key="1">
    <source>
        <dbReference type="EMBL" id="KAH3892200.1"/>
    </source>
</evidence>
<accession>A0A9D4S6B5</accession>
<sequence>MRQCNQTLPAKRFLLAGKGEKTSIVWRPCGRMEGITASDYWKTNCKKLSVQRIEPELCRSADKSCANHG</sequence>
<dbReference type="EMBL" id="JAIWYP010000001">
    <property type="protein sequence ID" value="KAH3892200.1"/>
    <property type="molecule type" value="Genomic_DNA"/>
</dbReference>
<reference evidence="1" key="2">
    <citation type="submission" date="2020-11" db="EMBL/GenBank/DDBJ databases">
        <authorList>
            <person name="McCartney M.A."/>
            <person name="Auch B."/>
            <person name="Kono T."/>
            <person name="Mallez S."/>
            <person name="Becker A."/>
            <person name="Gohl D.M."/>
            <person name="Silverstein K.A.T."/>
            <person name="Koren S."/>
            <person name="Bechman K.B."/>
            <person name="Herman A."/>
            <person name="Abrahante J.E."/>
            <person name="Garbe J."/>
        </authorList>
    </citation>
    <scope>NUCLEOTIDE SEQUENCE</scope>
    <source>
        <strain evidence="1">Duluth1</strain>
        <tissue evidence="1">Whole animal</tissue>
    </source>
</reference>
<reference evidence="1" key="1">
    <citation type="journal article" date="2019" name="bioRxiv">
        <title>The Genome of the Zebra Mussel, Dreissena polymorpha: A Resource for Invasive Species Research.</title>
        <authorList>
            <person name="McCartney M.A."/>
            <person name="Auch B."/>
            <person name="Kono T."/>
            <person name="Mallez S."/>
            <person name="Zhang Y."/>
            <person name="Obille A."/>
            <person name="Becker A."/>
            <person name="Abrahante J.E."/>
            <person name="Garbe J."/>
            <person name="Badalamenti J.P."/>
            <person name="Herman A."/>
            <person name="Mangelson H."/>
            <person name="Liachko I."/>
            <person name="Sullivan S."/>
            <person name="Sone E.D."/>
            <person name="Koren S."/>
            <person name="Silverstein K.A.T."/>
            <person name="Beckman K.B."/>
            <person name="Gohl D.M."/>
        </authorList>
    </citation>
    <scope>NUCLEOTIDE SEQUENCE</scope>
    <source>
        <strain evidence="1">Duluth1</strain>
        <tissue evidence="1">Whole animal</tissue>
    </source>
</reference>
<comment type="caution">
    <text evidence="1">The sequence shown here is derived from an EMBL/GenBank/DDBJ whole genome shotgun (WGS) entry which is preliminary data.</text>
</comment>
<dbReference type="Proteomes" id="UP000828390">
    <property type="component" value="Unassembled WGS sequence"/>
</dbReference>
<keyword evidence="2" id="KW-1185">Reference proteome</keyword>
<name>A0A9D4S6B5_DREPO</name>
<gene>
    <name evidence="1" type="ORF">DPMN_016314</name>
</gene>
<protein>
    <submittedName>
        <fullName evidence="1">Uncharacterized protein</fullName>
    </submittedName>
</protein>
<proteinExistence type="predicted"/>
<evidence type="ECO:0000313" key="2">
    <source>
        <dbReference type="Proteomes" id="UP000828390"/>
    </source>
</evidence>